<dbReference type="SUPFAM" id="SSF55136">
    <property type="entry name" value="Probable bacterial effector-binding domain"/>
    <property type="match status" value="1"/>
</dbReference>
<organism evidence="1 2">
    <name type="scientific">Clostridium perfringens</name>
    <dbReference type="NCBI Taxonomy" id="1502"/>
    <lineage>
        <taxon>Bacteria</taxon>
        <taxon>Bacillati</taxon>
        <taxon>Bacillota</taxon>
        <taxon>Clostridia</taxon>
        <taxon>Eubacteriales</taxon>
        <taxon>Clostridiaceae</taxon>
        <taxon>Clostridium</taxon>
    </lineage>
</organism>
<reference evidence="1" key="1">
    <citation type="submission" date="2019-11" db="EMBL/GenBank/DDBJ databases">
        <title>Characterization of Clostridium perfringens isolates from swine manure treated agricultural soils.</title>
        <authorList>
            <person name="Wushke S.T."/>
        </authorList>
    </citation>
    <scope>NUCLEOTIDE SEQUENCE</scope>
    <source>
        <strain evidence="1">V2</strain>
    </source>
</reference>
<dbReference type="Proteomes" id="UP001292368">
    <property type="component" value="Unassembled WGS sequence"/>
</dbReference>
<dbReference type="AlphaFoldDB" id="A0AAW9ITR0"/>
<evidence type="ECO:0000313" key="2">
    <source>
        <dbReference type="Proteomes" id="UP001292368"/>
    </source>
</evidence>
<dbReference type="EMBL" id="WNVM01000360">
    <property type="protein sequence ID" value="MDZ5010421.1"/>
    <property type="molecule type" value="Genomic_DNA"/>
</dbReference>
<sequence>MLREFKSYMIKNGLPLSYFFNAGTLIEKDDFIRQKLKSNKVFIFVEDDYPISISQRVLPENMYITIYADDTIQEYQYAKQIYSEIEKSGYEIAGEYLCEVILYTPYNKKRNKSIKYKIQVPITHKNRD</sequence>
<comment type="caution">
    <text evidence="1">The sequence shown here is derived from an EMBL/GenBank/DDBJ whole genome shotgun (WGS) entry which is preliminary data.</text>
</comment>
<gene>
    <name evidence="1" type="ORF">GNF77_16235</name>
</gene>
<dbReference type="InterPro" id="IPR011256">
    <property type="entry name" value="Reg_factor_effector_dom_sf"/>
</dbReference>
<proteinExistence type="predicted"/>
<evidence type="ECO:0008006" key="3">
    <source>
        <dbReference type="Google" id="ProtNLM"/>
    </source>
</evidence>
<name>A0AAW9ITR0_CLOPF</name>
<accession>A0AAW9ITR0</accession>
<evidence type="ECO:0000313" key="1">
    <source>
        <dbReference type="EMBL" id="MDZ5010421.1"/>
    </source>
</evidence>
<protein>
    <recommendedName>
        <fullName evidence="3">GyrI-like small molecule binding domain-containing protein</fullName>
    </recommendedName>
</protein>